<dbReference type="Proteomes" id="UP000023430">
    <property type="component" value="Unassembled WGS sequence"/>
</dbReference>
<evidence type="ECO:0000313" key="3">
    <source>
        <dbReference type="Proteomes" id="UP000023430"/>
    </source>
</evidence>
<evidence type="ECO:0000313" key="2">
    <source>
        <dbReference type="EMBL" id="ETX29714.1"/>
    </source>
</evidence>
<proteinExistence type="predicted"/>
<dbReference type="EMBL" id="JAME01000008">
    <property type="protein sequence ID" value="ETX29714.1"/>
    <property type="molecule type" value="Genomic_DNA"/>
</dbReference>
<keyword evidence="3" id="KW-1185">Reference proteome</keyword>
<dbReference type="AlphaFoldDB" id="X7FCD4"/>
<protein>
    <submittedName>
        <fullName evidence="2">Uncharacterized protein</fullName>
    </submittedName>
</protein>
<organism evidence="2 3">
    <name type="scientific">Roseivivax isoporae LMG 25204</name>
    <dbReference type="NCBI Taxonomy" id="1449351"/>
    <lineage>
        <taxon>Bacteria</taxon>
        <taxon>Pseudomonadati</taxon>
        <taxon>Pseudomonadota</taxon>
        <taxon>Alphaproteobacteria</taxon>
        <taxon>Rhodobacterales</taxon>
        <taxon>Roseobacteraceae</taxon>
        <taxon>Roseivivax</taxon>
    </lineage>
</organism>
<evidence type="ECO:0000256" key="1">
    <source>
        <dbReference type="SAM" id="MobiDB-lite"/>
    </source>
</evidence>
<reference evidence="2 3" key="1">
    <citation type="submission" date="2014-01" db="EMBL/GenBank/DDBJ databases">
        <title>Roseivivax isoporae LMG 25204 Genome Sequencing.</title>
        <authorList>
            <person name="Lai Q."/>
            <person name="Li G."/>
            <person name="Shao Z."/>
        </authorList>
    </citation>
    <scope>NUCLEOTIDE SEQUENCE [LARGE SCALE GENOMIC DNA]</scope>
    <source>
        <strain evidence="2 3">LMG 25204</strain>
    </source>
</reference>
<name>X7FCD4_9RHOB</name>
<comment type="caution">
    <text evidence="2">The sequence shown here is derived from an EMBL/GenBank/DDBJ whole genome shotgun (WGS) entry which is preliminary data.</text>
</comment>
<feature type="region of interest" description="Disordered" evidence="1">
    <location>
        <begin position="1"/>
        <end position="35"/>
    </location>
</feature>
<sequence length="35" mass="3485">MGARDGITETRNGAAPVATVPAGRAPDGMREGAQC</sequence>
<gene>
    <name evidence="2" type="ORF">RISW2_22255</name>
</gene>
<accession>X7FCD4</accession>